<dbReference type="EMBL" id="FN656265">
    <property type="protein sequence ID" value="CBY41091.1"/>
    <property type="molecule type" value="Genomic_DNA"/>
</dbReference>
<evidence type="ECO:0000259" key="3">
    <source>
        <dbReference type="Pfam" id="PF08442"/>
    </source>
</evidence>
<evidence type="ECO:0000256" key="2">
    <source>
        <dbReference type="ARBA" id="ARBA00022840"/>
    </source>
</evidence>
<feature type="non-terminal residue" evidence="4">
    <location>
        <position position="70"/>
    </location>
</feature>
<reference evidence="4" key="1">
    <citation type="journal article" date="2010" name="Science">
        <title>Plasticity of animal genome architecture unmasked by rapid evolution of a pelagic tunicate.</title>
        <authorList>
            <person name="Denoeud F."/>
            <person name="Henriet S."/>
            <person name="Mungpakdee S."/>
            <person name="Aury J.M."/>
            <person name="Da Silva C."/>
            <person name="Brinkmann H."/>
            <person name="Mikhaleva J."/>
            <person name="Olsen L.C."/>
            <person name="Jubin C."/>
            <person name="Canestro C."/>
            <person name="Bouquet J.M."/>
            <person name="Danks G."/>
            <person name="Poulain J."/>
            <person name="Campsteijn C."/>
            <person name="Adamski M."/>
            <person name="Cross I."/>
            <person name="Yadetie F."/>
            <person name="Muffato M."/>
            <person name="Louis A."/>
            <person name="Butcher S."/>
            <person name="Tsagkogeorga G."/>
            <person name="Konrad A."/>
            <person name="Singh S."/>
            <person name="Jensen M.F."/>
            <person name="Cong E.H."/>
            <person name="Eikeseth-Otteraa H."/>
            <person name="Noel B."/>
            <person name="Anthouard V."/>
            <person name="Porcel B.M."/>
            <person name="Kachouri-Lafond R."/>
            <person name="Nishino A."/>
            <person name="Ugolini M."/>
            <person name="Chourrout P."/>
            <person name="Nishida H."/>
            <person name="Aasland R."/>
            <person name="Huzurbazar S."/>
            <person name="Westhof E."/>
            <person name="Delsuc F."/>
            <person name="Lehrach H."/>
            <person name="Reinhardt R."/>
            <person name="Weissenbach J."/>
            <person name="Roy S.W."/>
            <person name="Artiguenave F."/>
            <person name="Postlethwait J.H."/>
            <person name="Manak J.R."/>
            <person name="Thompson E.M."/>
            <person name="Jaillon O."/>
            <person name="Du Pasquier L."/>
            <person name="Boudinot P."/>
            <person name="Liberles D.A."/>
            <person name="Volff J.N."/>
            <person name="Philippe H."/>
            <person name="Lenhard B."/>
            <person name="Roest Crollius H."/>
            <person name="Wincker P."/>
            <person name="Chourrout D."/>
        </authorList>
    </citation>
    <scope>NUCLEOTIDE SEQUENCE [LARGE SCALE GENOMIC DNA]</scope>
</reference>
<sequence length="70" mass="7647">MFIRKAAATAARRQLSIHEYMSFNLLNQYGVKTPEGHMATSPEQAFDIAKNLPTPDCVVKAQVLAGGRGK</sequence>
<evidence type="ECO:0000256" key="1">
    <source>
        <dbReference type="ARBA" id="ARBA00022532"/>
    </source>
</evidence>
<dbReference type="InterPro" id="IPR013815">
    <property type="entry name" value="ATP_grasp_subdomain_1"/>
</dbReference>
<dbReference type="Proteomes" id="UP000011014">
    <property type="component" value="Unassembled WGS sequence"/>
</dbReference>
<dbReference type="GO" id="GO:0006104">
    <property type="term" value="P:succinyl-CoA metabolic process"/>
    <property type="evidence" value="ECO:0007669"/>
    <property type="project" value="TreeGrafter"/>
</dbReference>
<dbReference type="InterPro" id="IPR013650">
    <property type="entry name" value="ATP-grasp_succ-CoA_synth-type"/>
</dbReference>
<dbReference type="GO" id="GO:0004775">
    <property type="term" value="F:succinate-CoA ligase (ADP-forming) activity"/>
    <property type="evidence" value="ECO:0007669"/>
    <property type="project" value="TreeGrafter"/>
</dbReference>
<dbReference type="UniPathway" id="UPA00223">
    <property type="reaction ID" value="UER00999"/>
</dbReference>
<gene>
    <name evidence="4" type="ORF">GSOID_T00023143001</name>
</gene>
<proteinExistence type="predicted"/>
<dbReference type="GO" id="GO:0005524">
    <property type="term" value="F:ATP binding"/>
    <property type="evidence" value="ECO:0007669"/>
    <property type="project" value="UniProtKB-KW"/>
</dbReference>
<keyword evidence="1" id="KW-0816">Tricarboxylic acid cycle</keyword>
<dbReference type="PANTHER" id="PTHR11815:SF1">
    <property type="entry name" value="SUCCINATE--COA LIGASE [ADP-FORMING] SUBUNIT BETA, MITOCHONDRIAL"/>
    <property type="match status" value="1"/>
</dbReference>
<name>E4Z063_OIKDI</name>
<dbReference type="AlphaFoldDB" id="E4Z063"/>
<dbReference type="SUPFAM" id="SSF56059">
    <property type="entry name" value="Glutathione synthetase ATP-binding domain-like"/>
    <property type="match status" value="1"/>
</dbReference>
<dbReference type="GO" id="GO:0042709">
    <property type="term" value="C:succinate-CoA ligase complex"/>
    <property type="evidence" value="ECO:0007669"/>
    <property type="project" value="TreeGrafter"/>
</dbReference>
<dbReference type="Pfam" id="PF08442">
    <property type="entry name" value="ATP-grasp_2"/>
    <property type="match status" value="1"/>
</dbReference>
<organism evidence="4">
    <name type="scientific">Oikopleura dioica</name>
    <name type="common">Tunicate</name>
    <dbReference type="NCBI Taxonomy" id="34765"/>
    <lineage>
        <taxon>Eukaryota</taxon>
        <taxon>Metazoa</taxon>
        <taxon>Chordata</taxon>
        <taxon>Tunicata</taxon>
        <taxon>Appendicularia</taxon>
        <taxon>Copelata</taxon>
        <taxon>Oikopleuridae</taxon>
        <taxon>Oikopleura</taxon>
    </lineage>
</organism>
<evidence type="ECO:0000313" key="4">
    <source>
        <dbReference type="EMBL" id="CBY41091.1"/>
    </source>
</evidence>
<dbReference type="GO" id="GO:0006099">
    <property type="term" value="P:tricarboxylic acid cycle"/>
    <property type="evidence" value="ECO:0007669"/>
    <property type="project" value="UniProtKB-UniPathway"/>
</dbReference>
<dbReference type="PANTHER" id="PTHR11815">
    <property type="entry name" value="SUCCINYL-COA SYNTHETASE BETA CHAIN"/>
    <property type="match status" value="1"/>
</dbReference>
<dbReference type="GO" id="GO:0005739">
    <property type="term" value="C:mitochondrion"/>
    <property type="evidence" value="ECO:0007669"/>
    <property type="project" value="TreeGrafter"/>
</dbReference>
<feature type="domain" description="ATP-grasp fold succinyl-CoA synthetase-type" evidence="3">
    <location>
        <begin position="17"/>
        <end position="70"/>
    </location>
</feature>
<dbReference type="Gene3D" id="3.30.1490.20">
    <property type="entry name" value="ATP-grasp fold, A domain"/>
    <property type="match status" value="1"/>
</dbReference>
<keyword evidence="2" id="KW-0067">ATP-binding</keyword>
<keyword evidence="2" id="KW-0547">Nucleotide-binding</keyword>
<dbReference type="Gene3D" id="3.30.470.20">
    <property type="entry name" value="ATP-grasp fold, B domain"/>
    <property type="match status" value="1"/>
</dbReference>
<accession>E4Z063</accession>
<protein>
    <recommendedName>
        <fullName evidence="3">ATP-grasp fold succinyl-CoA synthetase-type domain-containing protein</fullName>
    </recommendedName>
</protein>